<gene>
    <name evidence="1" type="ORF">TM448A00683_0014</name>
    <name evidence="2" type="ORF">TM448B00947_0004</name>
</gene>
<proteinExistence type="predicted"/>
<evidence type="ECO:0000313" key="2">
    <source>
        <dbReference type="EMBL" id="QJH97170.1"/>
    </source>
</evidence>
<dbReference type="EMBL" id="MT144676">
    <property type="protein sequence ID" value="QJH97170.1"/>
    <property type="molecule type" value="Genomic_DNA"/>
</dbReference>
<dbReference type="AlphaFoldDB" id="A0A6H1ZJ38"/>
<evidence type="ECO:0000313" key="1">
    <source>
        <dbReference type="EMBL" id="QJA47479.1"/>
    </source>
</evidence>
<organism evidence="1">
    <name type="scientific">viral metagenome</name>
    <dbReference type="NCBI Taxonomy" id="1070528"/>
    <lineage>
        <taxon>unclassified sequences</taxon>
        <taxon>metagenomes</taxon>
        <taxon>organismal metagenomes</taxon>
    </lineage>
</organism>
<name>A0A6H1ZJ38_9ZZZZ</name>
<dbReference type="EMBL" id="MT144044">
    <property type="protein sequence ID" value="QJA47479.1"/>
    <property type="molecule type" value="Genomic_DNA"/>
</dbReference>
<accession>A0A6H1ZJ38</accession>
<sequence length="134" mass="14483">MKILIALCLIAVPAFAVTPAQIDAQRTVLAGEQAKLDSLLSLQLADQLQASLVDADSTLSVHSVRVLVDAKPFDPQYVTVDVPYSQWPATVQGLWNLGLQFAPQHVPVAAGRYAVRQDRVAGFLSATKQFLQSL</sequence>
<reference evidence="1" key="1">
    <citation type="submission" date="2020-03" db="EMBL/GenBank/DDBJ databases">
        <title>The deep terrestrial virosphere.</title>
        <authorList>
            <person name="Holmfeldt K."/>
            <person name="Nilsson E."/>
            <person name="Simone D."/>
            <person name="Lopez-Fernandez M."/>
            <person name="Wu X."/>
            <person name="de Brujin I."/>
            <person name="Lundin D."/>
            <person name="Andersson A."/>
            <person name="Bertilsson S."/>
            <person name="Dopson M."/>
        </authorList>
    </citation>
    <scope>NUCLEOTIDE SEQUENCE</scope>
    <source>
        <strain evidence="1">TM448A00683</strain>
        <strain evidence="2">TM448B00947</strain>
    </source>
</reference>
<protein>
    <submittedName>
        <fullName evidence="1">Uncharacterized protein</fullName>
    </submittedName>
</protein>